<comment type="cofactor">
    <cofactor evidence="1 8">
        <name>[4Fe-4S] cluster</name>
        <dbReference type="ChEBI" id="CHEBI:49883"/>
    </cofactor>
</comment>
<evidence type="ECO:0000259" key="9">
    <source>
        <dbReference type="PROSITE" id="PS51379"/>
    </source>
</evidence>
<dbReference type="RefSeq" id="WP_101692701.1">
    <property type="nucleotide sequence ID" value="NZ_JACOPR010000004.1"/>
</dbReference>
<evidence type="ECO:0000256" key="5">
    <source>
        <dbReference type="ARBA" id="ARBA00022982"/>
    </source>
</evidence>
<dbReference type="Proteomes" id="UP000660021">
    <property type="component" value="Unassembled WGS sequence"/>
</dbReference>
<dbReference type="SUPFAM" id="SSF54862">
    <property type="entry name" value="4Fe-4S ferredoxins"/>
    <property type="match status" value="1"/>
</dbReference>
<dbReference type="InterPro" id="IPR010226">
    <property type="entry name" value="NADH_quinone_OxRdtase_chainI"/>
</dbReference>
<dbReference type="EMBL" id="JACOPR010000004">
    <property type="protein sequence ID" value="MBC5730928.1"/>
    <property type="molecule type" value="Genomic_DNA"/>
</dbReference>
<keyword evidence="7 8" id="KW-0411">Iron-sulfur</keyword>
<reference evidence="10 11" key="1">
    <citation type="submission" date="2020-08" db="EMBL/GenBank/DDBJ databases">
        <title>Genome public.</title>
        <authorList>
            <person name="Liu C."/>
            <person name="Sun Q."/>
        </authorList>
    </citation>
    <scope>NUCLEOTIDE SEQUENCE [LARGE SCALE GENOMIC DNA]</scope>
    <source>
        <strain evidence="10 11">New-38</strain>
    </source>
</reference>
<dbReference type="Gene3D" id="3.30.70.20">
    <property type="match status" value="1"/>
</dbReference>
<keyword evidence="5 8" id="KW-0249">Electron transport</keyword>
<keyword evidence="6 8" id="KW-0408">Iron</keyword>
<comment type="function">
    <text evidence="8">Ferredoxins are iron-sulfur proteins that transfer electrons in a wide variety of metabolic reactions.</text>
</comment>
<organism evidence="10 11">
    <name type="scientific">Pseudoflavonifractor hominis</name>
    <dbReference type="NCBI Taxonomy" id="2763059"/>
    <lineage>
        <taxon>Bacteria</taxon>
        <taxon>Bacillati</taxon>
        <taxon>Bacillota</taxon>
        <taxon>Clostridia</taxon>
        <taxon>Eubacteriales</taxon>
        <taxon>Oscillospiraceae</taxon>
        <taxon>Pseudoflavonifractor</taxon>
    </lineage>
</organism>
<evidence type="ECO:0000256" key="2">
    <source>
        <dbReference type="ARBA" id="ARBA00022448"/>
    </source>
</evidence>
<dbReference type="InterPro" id="IPR017900">
    <property type="entry name" value="4Fe4S_Fe_S_CS"/>
</dbReference>
<dbReference type="PROSITE" id="PS00198">
    <property type="entry name" value="4FE4S_FER_1"/>
    <property type="match status" value="1"/>
</dbReference>
<dbReference type="PANTHER" id="PTHR10849">
    <property type="entry name" value="NADH DEHYDROGENASE UBIQUINONE IRON-SULFUR PROTEIN 8, MITOCHONDRIAL"/>
    <property type="match status" value="1"/>
</dbReference>
<evidence type="ECO:0000256" key="4">
    <source>
        <dbReference type="ARBA" id="ARBA00022723"/>
    </source>
</evidence>
<keyword evidence="3 8" id="KW-0004">4Fe-4S</keyword>
<dbReference type="PROSITE" id="PS51379">
    <property type="entry name" value="4FE4S_FER_2"/>
    <property type="match status" value="2"/>
</dbReference>
<keyword evidence="4 8" id="KW-0479">Metal-binding</keyword>
<gene>
    <name evidence="10" type="ORF">H8S34_08800</name>
</gene>
<feature type="domain" description="4Fe-4S ferredoxin-type" evidence="9">
    <location>
        <begin position="29"/>
        <end position="56"/>
    </location>
</feature>
<keyword evidence="11" id="KW-1185">Reference proteome</keyword>
<sequence>MAYVISGDCVSCGSCAGACPVSAIHEGDEHYEIDAGSCIDCGTCADTCPVGAISQG</sequence>
<dbReference type="InterPro" id="IPR000813">
    <property type="entry name" value="7Fe_ferredoxin"/>
</dbReference>
<name>A0ABR7HTU0_9FIRM</name>
<evidence type="ECO:0000256" key="1">
    <source>
        <dbReference type="ARBA" id="ARBA00001966"/>
    </source>
</evidence>
<evidence type="ECO:0000256" key="3">
    <source>
        <dbReference type="ARBA" id="ARBA00022485"/>
    </source>
</evidence>
<keyword evidence="2 8" id="KW-0813">Transport</keyword>
<dbReference type="PRINTS" id="PR00354">
    <property type="entry name" value="7FE8SFRDOXIN"/>
</dbReference>
<feature type="domain" description="4Fe-4S ferredoxin-type" evidence="9">
    <location>
        <begin position="1"/>
        <end position="28"/>
    </location>
</feature>
<evidence type="ECO:0000256" key="7">
    <source>
        <dbReference type="ARBA" id="ARBA00023014"/>
    </source>
</evidence>
<dbReference type="InterPro" id="IPR017896">
    <property type="entry name" value="4Fe4S_Fe-S-bd"/>
</dbReference>
<evidence type="ECO:0000313" key="11">
    <source>
        <dbReference type="Proteomes" id="UP000660021"/>
    </source>
</evidence>
<protein>
    <recommendedName>
        <fullName evidence="8">Ferredoxin</fullName>
    </recommendedName>
</protein>
<evidence type="ECO:0000313" key="10">
    <source>
        <dbReference type="EMBL" id="MBC5730928.1"/>
    </source>
</evidence>
<evidence type="ECO:0000256" key="6">
    <source>
        <dbReference type="ARBA" id="ARBA00023004"/>
    </source>
</evidence>
<dbReference type="Pfam" id="PF13237">
    <property type="entry name" value="Fer4_10"/>
    <property type="match status" value="1"/>
</dbReference>
<evidence type="ECO:0000256" key="8">
    <source>
        <dbReference type="RuleBase" id="RU365098"/>
    </source>
</evidence>
<accession>A0ABR7HTU0</accession>
<comment type="caution">
    <text evidence="10">The sequence shown here is derived from an EMBL/GenBank/DDBJ whole genome shotgun (WGS) entry which is preliminary data.</text>
</comment>
<proteinExistence type="predicted"/>